<dbReference type="EC" id="3.6.4.13" evidence="8"/>
<dbReference type="Pfam" id="PF03880">
    <property type="entry name" value="DbpA"/>
    <property type="match status" value="1"/>
</dbReference>
<dbReference type="SMART" id="SM00487">
    <property type="entry name" value="DEXDc"/>
    <property type="match status" value="1"/>
</dbReference>
<dbReference type="InterPro" id="IPR028618">
    <property type="entry name" value="DEAD_helicase_DeaD"/>
</dbReference>
<keyword evidence="4 8" id="KW-0347">Helicase</keyword>
<dbReference type="EMBL" id="JALKII010000010">
    <property type="protein sequence ID" value="MCK0538602.1"/>
    <property type="molecule type" value="Genomic_DNA"/>
</dbReference>
<keyword evidence="2 8" id="KW-0547">Nucleotide-binding</keyword>
<dbReference type="InterPro" id="IPR014014">
    <property type="entry name" value="RNA_helicase_DEAD_Q_motif"/>
</dbReference>
<keyword evidence="7 8" id="KW-0346">Stress response</keyword>
<keyword evidence="1 8" id="KW-0963">Cytoplasm</keyword>
<dbReference type="PROSITE" id="PS51192">
    <property type="entry name" value="HELICASE_ATP_BIND_1"/>
    <property type="match status" value="1"/>
</dbReference>
<comment type="similarity">
    <text evidence="8">Belongs to the DEAD box helicase family. DeaD/CsdA subfamily.</text>
</comment>
<dbReference type="InterPro" id="IPR011545">
    <property type="entry name" value="DEAD/DEAH_box_helicase_dom"/>
</dbReference>
<evidence type="ECO:0000256" key="8">
    <source>
        <dbReference type="HAMAP-Rule" id="MF_00964"/>
    </source>
</evidence>
<evidence type="ECO:0000256" key="5">
    <source>
        <dbReference type="ARBA" id="ARBA00022840"/>
    </source>
</evidence>
<dbReference type="CDD" id="cd00268">
    <property type="entry name" value="DEADc"/>
    <property type="match status" value="1"/>
</dbReference>
<comment type="subcellular location">
    <subcellularLocation>
        <location evidence="8">Cytoplasm</location>
    </subcellularLocation>
</comment>
<dbReference type="InterPro" id="IPR057325">
    <property type="entry name" value="DeaD_dimer"/>
</dbReference>
<dbReference type="InterPro" id="IPR044742">
    <property type="entry name" value="DEAD/DEAH_RhlB"/>
</dbReference>
<comment type="caution">
    <text evidence="14">The sequence shown here is derived from an EMBL/GenBank/DDBJ whole genome shotgun (WGS) entry which is preliminary data.</text>
</comment>
<dbReference type="InterPro" id="IPR012677">
    <property type="entry name" value="Nucleotide-bd_a/b_plait_sf"/>
</dbReference>
<dbReference type="PROSITE" id="PS00039">
    <property type="entry name" value="DEAD_ATP_HELICASE"/>
    <property type="match status" value="1"/>
</dbReference>
<dbReference type="Proteomes" id="UP001165524">
    <property type="component" value="Unassembled WGS sequence"/>
</dbReference>
<dbReference type="GO" id="GO:0004386">
    <property type="term" value="F:helicase activity"/>
    <property type="evidence" value="ECO:0007669"/>
    <property type="project" value="UniProtKB-KW"/>
</dbReference>
<feature type="domain" description="DEAD-box RNA helicase Q" evidence="13">
    <location>
        <begin position="9"/>
        <end position="37"/>
    </location>
</feature>
<evidence type="ECO:0000256" key="4">
    <source>
        <dbReference type="ARBA" id="ARBA00022806"/>
    </source>
</evidence>
<dbReference type="Pfam" id="PF00271">
    <property type="entry name" value="Helicase_C"/>
    <property type="match status" value="1"/>
</dbReference>
<feature type="domain" description="Helicase ATP-binding" evidence="11">
    <location>
        <begin position="40"/>
        <end position="212"/>
    </location>
</feature>
<feature type="compositionally biased region" description="Basic and acidic residues" evidence="10">
    <location>
        <begin position="452"/>
        <end position="470"/>
    </location>
</feature>
<feature type="short sequence motif" description="Q motif" evidence="9">
    <location>
        <begin position="9"/>
        <end position="37"/>
    </location>
</feature>
<feature type="compositionally biased region" description="Low complexity" evidence="10">
    <location>
        <begin position="559"/>
        <end position="576"/>
    </location>
</feature>
<organism evidence="14 15">
    <name type="scientific">Alcanivorax quisquiliarum</name>
    <dbReference type="NCBI Taxonomy" id="2933565"/>
    <lineage>
        <taxon>Bacteria</taxon>
        <taxon>Pseudomonadati</taxon>
        <taxon>Pseudomonadota</taxon>
        <taxon>Gammaproteobacteria</taxon>
        <taxon>Oceanospirillales</taxon>
        <taxon>Alcanivoracaceae</taxon>
        <taxon>Alcanivorax</taxon>
    </lineage>
</organism>
<dbReference type="InterPro" id="IPR014001">
    <property type="entry name" value="Helicase_ATP-bd"/>
</dbReference>
<keyword evidence="5 8" id="KW-0067">ATP-binding</keyword>
<dbReference type="PANTHER" id="PTHR47963:SF8">
    <property type="entry name" value="ATP-DEPENDENT RNA HELICASE DEAD"/>
    <property type="match status" value="1"/>
</dbReference>
<dbReference type="PROSITE" id="PS51195">
    <property type="entry name" value="Q_MOTIF"/>
    <property type="match status" value="1"/>
</dbReference>
<dbReference type="PANTHER" id="PTHR47963">
    <property type="entry name" value="DEAD-BOX ATP-DEPENDENT RNA HELICASE 47, MITOCHONDRIAL"/>
    <property type="match status" value="1"/>
</dbReference>
<dbReference type="InterPro" id="IPR001650">
    <property type="entry name" value="Helicase_C-like"/>
</dbReference>
<name>A0ABT0EAG9_9GAMM</name>
<evidence type="ECO:0000259" key="13">
    <source>
        <dbReference type="PROSITE" id="PS51195"/>
    </source>
</evidence>
<feature type="domain" description="Helicase C-terminal" evidence="12">
    <location>
        <begin position="236"/>
        <end position="383"/>
    </location>
</feature>
<keyword evidence="15" id="KW-1185">Reference proteome</keyword>
<dbReference type="CDD" id="cd12499">
    <property type="entry name" value="RRM_EcCsdA_like"/>
    <property type="match status" value="1"/>
</dbReference>
<dbReference type="Gene3D" id="3.30.70.330">
    <property type="match status" value="1"/>
</dbReference>
<dbReference type="InterPro" id="IPR027417">
    <property type="entry name" value="P-loop_NTPase"/>
</dbReference>
<protein>
    <recommendedName>
        <fullName evidence="8">ATP-dependent RNA helicase DeaD</fullName>
        <ecNumber evidence="8">3.6.4.13</ecNumber>
    </recommendedName>
    <alternativeName>
        <fullName evidence="8">Cold-shock DEAD box protein A</fullName>
    </alternativeName>
</protein>
<reference evidence="14" key="1">
    <citation type="submission" date="2022-04" db="EMBL/GenBank/DDBJ databases">
        <title>Alcanivorax sp. CY1518 draft genome sequence.</title>
        <authorList>
            <person name="Zhao G."/>
            <person name="An M."/>
        </authorList>
    </citation>
    <scope>NUCLEOTIDE SEQUENCE</scope>
    <source>
        <strain evidence="14">CY1518</strain>
    </source>
</reference>
<accession>A0ABT0EAG9</accession>
<comment type="function">
    <text evidence="8">DEAD-box RNA helicase involved in various cellular processes at low temperature, including ribosome biogenesis, mRNA degradation and translation initiation.</text>
</comment>
<evidence type="ECO:0000256" key="10">
    <source>
        <dbReference type="SAM" id="MobiDB-lite"/>
    </source>
</evidence>
<evidence type="ECO:0000256" key="6">
    <source>
        <dbReference type="ARBA" id="ARBA00022884"/>
    </source>
</evidence>
<dbReference type="CDD" id="cd18787">
    <property type="entry name" value="SF2_C_DEAD"/>
    <property type="match status" value="1"/>
</dbReference>
<feature type="region of interest" description="Disordered" evidence="10">
    <location>
        <begin position="559"/>
        <end position="585"/>
    </location>
</feature>
<evidence type="ECO:0000256" key="1">
    <source>
        <dbReference type="ARBA" id="ARBA00022490"/>
    </source>
</evidence>
<feature type="region of interest" description="Disordered" evidence="10">
    <location>
        <begin position="451"/>
        <end position="477"/>
    </location>
</feature>
<dbReference type="PROSITE" id="PS51194">
    <property type="entry name" value="HELICASE_CTER"/>
    <property type="match status" value="1"/>
</dbReference>
<dbReference type="Pfam" id="PF00270">
    <property type="entry name" value="DEAD"/>
    <property type="match status" value="1"/>
</dbReference>
<dbReference type="Pfam" id="PF25399">
    <property type="entry name" value="DeaD_dimer"/>
    <property type="match status" value="1"/>
</dbReference>
<evidence type="ECO:0000256" key="7">
    <source>
        <dbReference type="ARBA" id="ARBA00023016"/>
    </source>
</evidence>
<gene>
    <name evidence="8" type="primary">deaD</name>
    <name evidence="8" type="synonym">csdA</name>
    <name evidence="14" type="ORF">MU846_12880</name>
</gene>
<dbReference type="RefSeq" id="WP_246953393.1">
    <property type="nucleotide sequence ID" value="NZ_JALKII010000010.1"/>
</dbReference>
<dbReference type="SMART" id="SM00490">
    <property type="entry name" value="HELICc"/>
    <property type="match status" value="1"/>
</dbReference>
<evidence type="ECO:0000256" key="3">
    <source>
        <dbReference type="ARBA" id="ARBA00022801"/>
    </source>
</evidence>
<evidence type="ECO:0000259" key="11">
    <source>
        <dbReference type="PROSITE" id="PS51192"/>
    </source>
</evidence>
<keyword evidence="6 8" id="KW-0694">RNA-binding</keyword>
<comment type="catalytic activity">
    <reaction evidence="8">
        <text>ATP + H2O = ADP + phosphate + H(+)</text>
        <dbReference type="Rhea" id="RHEA:13065"/>
        <dbReference type="ChEBI" id="CHEBI:15377"/>
        <dbReference type="ChEBI" id="CHEBI:15378"/>
        <dbReference type="ChEBI" id="CHEBI:30616"/>
        <dbReference type="ChEBI" id="CHEBI:43474"/>
        <dbReference type="ChEBI" id="CHEBI:456216"/>
        <dbReference type="EC" id="3.6.4.13"/>
    </reaction>
</comment>
<evidence type="ECO:0000256" key="2">
    <source>
        <dbReference type="ARBA" id="ARBA00022741"/>
    </source>
</evidence>
<dbReference type="Gene3D" id="3.40.50.300">
    <property type="entry name" value="P-loop containing nucleotide triphosphate hydrolases"/>
    <property type="match status" value="2"/>
</dbReference>
<keyword evidence="3 8" id="KW-0378">Hydrolase</keyword>
<dbReference type="InterPro" id="IPR050547">
    <property type="entry name" value="DEAD_box_RNA_helicases"/>
</dbReference>
<dbReference type="HAMAP" id="MF_00964">
    <property type="entry name" value="DEAD_helicase_DeaD"/>
    <property type="match status" value="1"/>
</dbReference>
<dbReference type="InterPro" id="IPR000629">
    <property type="entry name" value="RNA-helicase_DEAD-box_CS"/>
</dbReference>
<evidence type="ECO:0000259" key="12">
    <source>
        <dbReference type="PROSITE" id="PS51194"/>
    </source>
</evidence>
<evidence type="ECO:0000256" key="9">
    <source>
        <dbReference type="PROSITE-ProRule" id="PRU00552"/>
    </source>
</evidence>
<proteinExistence type="inferred from homology"/>
<evidence type="ECO:0000313" key="14">
    <source>
        <dbReference type="EMBL" id="MCK0538602.1"/>
    </source>
</evidence>
<dbReference type="SUPFAM" id="SSF52540">
    <property type="entry name" value="P-loop containing nucleoside triphosphate hydrolases"/>
    <property type="match status" value="1"/>
</dbReference>
<dbReference type="InterPro" id="IPR005580">
    <property type="entry name" value="DbpA/CsdA_RNA-bd_dom"/>
</dbReference>
<evidence type="ECO:0000313" key="15">
    <source>
        <dbReference type="Proteomes" id="UP001165524"/>
    </source>
</evidence>
<dbReference type="InterPro" id="IPR034415">
    <property type="entry name" value="CsdA_RRM"/>
</dbReference>
<sequence length="585" mass="64589">MSEEMTAQPGFDALALAPAVQQAINEMGYQTPSAIQQAIIPLILDGRDVIGQAQTGTGKTAAFALPLISRFGDQPAGAVQVLVLAPTRELALQVTESFENYGRHSRSLRVIALCGGMDYRPQTRALRDGVQVVVGTPGRVVDHLKRGTLKLDTLRCIVLDEADEMLRMGFIDDVEWVMEQAPKECQVALLSATMPPPIRKLAQRYLDNPEEITVAAKTATVAAIRQRYLFINHRDKLDALVRVLETESFDGVILFARTKESTVELADFLQRAGFRATALNGDMAQPHREQVVEQLKSGRIDILVATDVVARGLDVPRISMVLNYDIPFDGETYVHRIGRTGRAGRAGDAILFVTPREKRMLFNIERLTRQKVEEMPLPATEQINAVRKQRFKDRISNTLDVGKLDLFRELLTEYLAESGAEPLEVAAALAKLAQGDTPLLMENRPAPVVRMARSERGEREPRRGHDERPRAAARKAPSLPEAGMTRYRIEVGRTHGVKPSNIVGAIANEVKMNSSHIGRIDIFPQFSTVDLPDSLADSAIKHLRTVWVAGQQLNIVVDGGSAPRRTARPAGAPRRAANSERRRAN</sequence>